<keyword evidence="3" id="KW-1185">Reference proteome</keyword>
<name>A0A5C6U7P6_9SPHN</name>
<dbReference type="GO" id="GO:0016740">
    <property type="term" value="F:transferase activity"/>
    <property type="evidence" value="ECO:0007669"/>
    <property type="project" value="UniProtKB-KW"/>
</dbReference>
<dbReference type="OrthoDB" id="9803702at2"/>
<sequence>MTVERVEFASLLCSRLCHDLLSPVGALNNGIELLADESDPEMRKRCLELLEQSARTTADKLKYFRLAFGSAGGFGEAIPTADAHAAISGMIGETRKIELGWLVHDDALPKAVIRVMLNLALVAIDALVRGGRLDIGVERHDDDVEIVIRAEGARLAVDDSIIAALEGNLPEGDLAARTAPAWMTHVIAQAGGGRVVSSRDGADAILLGATLKA</sequence>
<gene>
    <name evidence="2" type="ORF">FSZ31_08685</name>
</gene>
<comment type="caution">
    <text evidence="2">The sequence shown here is derived from an EMBL/GenBank/DDBJ whole genome shotgun (WGS) entry which is preliminary data.</text>
</comment>
<proteinExistence type="predicted"/>
<dbReference type="AlphaFoldDB" id="A0A5C6U7P6"/>
<organism evidence="2 3">
    <name type="scientific">Flavisphingopyxis soli</name>
    <dbReference type="NCBI Taxonomy" id="2601267"/>
    <lineage>
        <taxon>Bacteria</taxon>
        <taxon>Pseudomonadati</taxon>
        <taxon>Pseudomonadota</taxon>
        <taxon>Alphaproteobacteria</taxon>
        <taxon>Sphingomonadales</taxon>
        <taxon>Sphingopyxidaceae</taxon>
        <taxon>Flavisphingopyxis</taxon>
    </lineage>
</organism>
<evidence type="ECO:0000313" key="2">
    <source>
        <dbReference type="EMBL" id="TXC69007.1"/>
    </source>
</evidence>
<dbReference type="Gene3D" id="1.10.287.130">
    <property type="match status" value="1"/>
</dbReference>
<dbReference type="Proteomes" id="UP000321129">
    <property type="component" value="Unassembled WGS sequence"/>
</dbReference>
<dbReference type="InterPro" id="IPR018762">
    <property type="entry name" value="ChpT_C"/>
</dbReference>
<dbReference type="EMBL" id="VOPY01000002">
    <property type="protein sequence ID" value="TXC69007.1"/>
    <property type="molecule type" value="Genomic_DNA"/>
</dbReference>
<evidence type="ECO:0000259" key="1">
    <source>
        <dbReference type="Pfam" id="PF10090"/>
    </source>
</evidence>
<dbReference type="InterPro" id="IPR036890">
    <property type="entry name" value="HATPase_C_sf"/>
</dbReference>
<reference evidence="2 3" key="1">
    <citation type="submission" date="2019-08" db="EMBL/GenBank/DDBJ databases">
        <title>Sphingorhabdus soil sp. nov., isolated from arctic soil.</title>
        <authorList>
            <person name="Liu Y."/>
        </authorList>
    </citation>
    <scope>NUCLEOTIDE SEQUENCE [LARGE SCALE GENOMIC DNA]</scope>
    <source>
        <strain evidence="2 3">D-2Q-5-6</strain>
    </source>
</reference>
<keyword evidence="2" id="KW-0808">Transferase</keyword>
<dbReference type="Gene3D" id="3.30.565.10">
    <property type="entry name" value="Histidine kinase-like ATPase, C-terminal domain"/>
    <property type="match status" value="1"/>
</dbReference>
<feature type="domain" description="Histidine phosphotransferase ChpT C-terminal" evidence="1">
    <location>
        <begin position="80"/>
        <end position="202"/>
    </location>
</feature>
<evidence type="ECO:0000313" key="3">
    <source>
        <dbReference type="Proteomes" id="UP000321129"/>
    </source>
</evidence>
<protein>
    <submittedName>
        <fullName evidence="2">Histidine phosphotransferase</fullName>
    </submittedName>
</protein>
<dbReference type="Pfam" id="PF10090">
    <property type="entry name" value="HPTransfase"/>
    <property type="match status" value="1"/>
</dbReference>
<dbReference type="RefSeq" id="WP_147122961.1">
    <property type="nucleotide sequence ID" value="NZ_VOPY01000002.1"/>
</dbReference>
<accession>A0A5C6U7P6</accession>